<sequence length="310" mass="35325">MSAKKSCCKRKKRVRPRQEGIQCDGCDEWQHRTCDTRISREDYRESVRSGERIDWRCEDCQFNDMCAGFRLLNVNAESEAVVRYQELINTSLATVNENILESSMAAWNITLWNRTGSKVDMMIFQTMPDVFIYGSYFAAWKVEETPNPGNIRLELPETFEFCVIEEDGRQTGPLSVNYGDEVKVSQPTAANAPTVTINFNKNIPKDRIKVINLSGNAQPLEMALFKQDSKVVFYKDIVPNSFVFMAIKPSVYMAVVGPVKQGQEFLANVFVDKKIVPKSYHIDQVVDGDEEDAYPVQAESTDETVECYIN</sequence>
<dbReference type="OrthoDB" id="5988567at2759"/>
<dbReference type="Gene3D" id="3.30.40.10">
    <property type="entry name" value="Zinc/RING finger domain, C3HC4 (zinc finger)"/>
    <property type="match status" value="1"/>
</dbReference>
<keyword evidence="2" id="KW-1185">Reference proteome</keyword>
<protein>
    <submittedName>
        <fullName evidence="1">Uncharacterized protein</fullName>
    </submittedName>
</protein>
<organism evidence="1 2">
    <name type="scientific">Paramuricea clavata</name>
    <name type="common">Red gorgonian</name>
    <name type="synonym">Violescent sea-whip</name>
    <dbReference type="NCBI Taxonomy" id="317549"/>
    <lineage>
        <taxon>Eukaryota</taxon>
        <taxon>Metazoa</taxon>
        <taxon>Cnidaria</taxon>
        <taxon>Anthozoa</taxon>
        <taxon>Octocorallia</taxon>
        <taxon>Malacalcyonacea</taxon>
        <taxon>Plexauridae</taxon>
        <taxon>Paramuricea</taxon>
    </lineage>
</organism>
<dbReference type="InterPro" id="IPR011011">
    <property type="entry name" value="Znf_FYVE_PHD"/>
</dbReference>
<dbReference type="InterPro" id="IPR013083">
    <property type="entry name" value="Znf_RING/FYVE/PHD"/>
</dbReference>
<dbReference type="Proteomes" id="UP001152795">
    <property type="component" value="Unassembled WGS sequence"/>
</dbReference>
<comment type="caution">
    <text evidence="1">The sequence shown here is derived from an EMBL/GenBank/DDBJ whole genome shotgun (WGS) entry which is preliminary data.</text>
</comment>
<evidence type="ECO:0000313" key="1">
    <source>
        <dbReference type="EMBL" id="CAB4001219.1"/>
    </source>
</evidence>
<name>A0A6S7HAC9_PARCT</name>
<dbReference type="EMBL" id="CACRXK020004031">
    <property type="protein sequence ID" value="CAB4001219.1"/>
    <property type="molecule type" value="Genomic_DNA"/>
</dbReference>
<gene>
    <name evidence="1" type="ORF">PACLA_8A005104</name>
</gene>
<reference evidence="1" key="1">
    <citation type="submission" date="2020-04" db="EMBL/GenBank/DDBJ databases">
        <authorList>
            <person name="Alioto T."/>
            <person name="Alioto T."/>
            <person name="Gomez Garrido J."/>
        </authorList>
    </citation>
    <scope>NUCLEOTIDE SEQUENCE</scope>
    <source>
        <strain evidence="1">A484AB</strain>
    </source>
</reference>
<accession>A0A6S7HAC9</accession>
<dbReference type="AlphaFoldDB" id="A0A6S7HAC9"/>
<feature type="non-terminal residue" evidence="1">
    <location>
        <position position="310"/>
    </location>
</feature>
<dbReference type="SUPFAM" id="SSF57903">
    <property type="entry name" value="FYVE/PHD zinc finger"/>
    <property type="match status" value="1"/>
</dbReference>
<evidence type="ECO:0000313" key="2">
    <source>
        <dbReference type="Proteomes" id="UP001152795"/>
    </source>
</evidence>
<proteinExistence type="predicted"/>